<dbReference type="SUPFAM" id="SSF48208">
    <property type="entry name" value="Six-hairpin glycosidases"/>
    <property type="match status" value="1"/>
</dbReference>
<evidence type="ECO:0000256" key="9">
    <source>
        <dbReference type="SAM" id="MobiDB-lite"/>
    </source>
</evidence>
<evidence type="ECO:0000256" key="2">
    <source>
        <dbReference type="ARBA" id="ARBA00007072"/>
    </source>
</evidence>
<evidence type="ECO:0000256" key="3">
    <source>
        <dbReference type="ARBA" id="ARBA00012601"/>
    </source>
</evidence>
<comment type="caution">
    <text evidence="12">The sequence shown here is derived from an EMBL/GenBank/DDBJ whole genome shotgun (WGS) entry which is preliminary data.</text>
</comment>
<dbReference type="FunFam" id="1.50.10.10:FF:000020">
    <property type="entry name" value="Endoglucanase"/>
    <property type="match status" value="1"/>
</dbReference>
<evidence type="ECO:0000256" key="1">
    <source>
        <dbReference type="ARBA" id="ARBA00000966"/>
    </source>
</evidence>
<proteinExistence type="inferred from homology"/>
<comment type="similarity">
    <text evidence="2">Belongs to the glycosyl hydrolase 9 (cellulase E) family.</text>
</comment>
<dbReference type="Proteomes" id="UP001085076">
    <property type="component" value="Miscellaneous, Linkage group lg03"/>
</dbReference>
<evidence type="ECO:0000256" key="6">
    <source>
        <dbReference type="ARBA" id="ARBA00023277"/>
    </source>
</evidence>
<keyword evidence="13" id="KW-1185">Reference proteome</keyword>
<dbReference type="PANTHER" id="PTHR22298">
    <property type="entry name" value="ENDO-1,4-BETA-GLUCANASE"/>
    <property type="match status" value="1"/>
</dbReference>
<dbReference type="InterPro" id="IPR001701">
    <property type="entry name" value="Glyco_hydro_9"/>
</dbReference>
<feature type="signal peptide" evidence="10">
    <location>
        <begin position="1"/>
        <end position="23"/>
    </location>
</feature>
<feature type="region of interest" description="Disordered" evidence="9">
    <location>
        <begin position="436"/>
        <end position="469"/>
    </location>
</feature>
<keyword evidence="7" id="KW-0326">Glycosidase</keyword>
<feature type="chain" id="PRO_5039579627" description="cellulase" evidence="10">
    <location>
        <begin position="24"/>
        <end position="485"/>
    </location>
</feature>
<organism evidence="12 13">
    <name type="scientific">Dioscorea zingiberensis</name>
    <dbReference type="NCBI Taxonomy" id="325984"/>
    <lineage>
        <taxon>Eukaryota</taxon>
        <taxon>Viridiplantae</taxon>
        <taxon>Streptophyta</taxon>
        <taxon>Embryophyta</taxon>
        <taxon>Tracheophyta</taxon>
        <taxon>Spermatophyta</taxon>
        <taxon>Magnoliopsida</taxon>
        <taxon>Liliopsida</taxon>
        <taxon>Dioscoreales</taxon>
        <taxon>Dioscoreaceae</taxon>
        <taxon>Dioscorea</taxon>
    </lineage>
</organism>
<evidence type="ECO:0000256" key="4">
    <source>
        <dbReference type="ARBA" id="ARBA00022801"/>
    </source>
</evidence>
<keyword evidence="4" id="KW-0378">Hydrolase</keyword>
<dbReference type="Pfam" id="PF00759">
    <property type="entry name" value="Glyco_hydro_9"/>
    <property type="match status" value="1"/>
</dbReference>
<dbReference type="Gene3D" id="1.50.10.10">
    <property type="match status" value="1"/>
</dbReference>
<evidence type="ECO:0000256" key="5">
    <source>
        <dbReference type="ARBA" id="ARBA00023001"/>
    </source>
</evidence>
<evidence type="ECO:0000313" key="12">
    <source>
        <dbReference type="EMBL" id="KAJ0978299.1"/>
    </source>
</evidence>
<dbReference type="InterPro" id="IPR012341">
    <property type="entry name" value="6hp_glycosidase-like_sf"/>
</dbReference>
<keyword evidence="6" id="KW-0119">Carbohydrate metabolism</keyword>
<evidence type="ECO:0000256" key="8">
    <source>
        <dbReference type="ARBA" id="ARBA00023326"/>
    </source>
</evidence>
<evidence type="ECO:0000259" key="11">
    <source>
        <dbReference type="Pfam" id="PF00759"/>
    </source>
</evidence>
<protein>
    <recommendedName>
        <fullName evidence="3">cellulase</fullName>
        <ecNumber evidence="3">3.2.1.4</ecNumber>
    </recommendedName>
</protein>
<feature type="domain" description="Glycoside hydrolase family 9" evidence="11">
    <location>
        <begin position="27"/>
        <end position="480"/>
    </location>
</feature>
<evidence type="ECO:0000256" key="10">
    <source>
        <dbReference type="SAM" id="SignalP"/>
    </source>
</evidence>
<accession>A0A9D5CSV9</accession>
<keyword evidence="5" id="KW-0136">Cellulose degradation</keyword>
<dbReference type="GO" id="GO:0008810">
    <property type="term" value="F:cellulase activity"/>
    <property type="evidence" value="ECO:0007669"/>
    <property type="project" value="UniProtKB-EC"/>
</dbReference>
<sequence length="485" mass="54151">MALPRFFFLILWLEFFLFIQSHAAIDYAQALTKSLLFFEGQRSGKLPANQRVKWRGDSALKDGSDAGVDLTGGYYDAGDNVKFGFPYAFTITTLAWGIIEFEKQLATKNELGHAMEALKWGTDYLIKAHTSPNVLYIEVGDGDSDHDCWMRPEDMTTPRTSYKVDASHPGSDVAGETSAAFAAASIAFRRSNPQYADVLLTHAKQLFHFANDHRGVYQQSIPVAGKFYSSSGFDDEFQWAAVWLFHATYDKTYSDYLANFGSTGGVRSLFSWDDKWVGVQSIVTKLKIQKKLNPQNELWSKYESEMVQFICPVIQKGKNNVKMSPGGMLWWQPWNNFQYTTATMLVIAAYSDHLASVQTNLMCDSTTVTPGELIKFARSQVDYILGANPKGMSYMVGFGSKYPVKFHHRGASLPSIKTNPRLIACKDGFNYFRSDRPNPNVQDGAVVGGPDANDQFDDNRSDYQQSEGPTVNTAPLVGLLARLAV</sequence>
<comment type="catalytic activity">
    <reaction evidence="1">
        <text>Endohydrolysis of (1-&gt;4)-beta-D-glucosidic linkages in cellulose, lichenin and cereal beta-D-glucans.</text>
        <dbReference type="EC" id="3.2.1.4"/>
    </reaction>
</comment>
<evidence type="ECO:0000313" key="13">
    <source>
        <dbReference type="Proteomes" id="UP001085076"/>
    </source>
</evidence>
<dbReference type="EMBL" id="JAGGNH010000003">
    <property type="protein sequence ID" value="KAJ0978299.1"/>
    <property type="molecule type" value="Genomic_DNA"/>
</dbReference>
<name>A0A9D5CSV9_9LILI</name>
<reference evidence="12" key="1">
    <citation type="submission" date="2021-03" db="EMBL/GenBank/DDBJ databases">
        <authorList>
            <person name="Li Z."/>
            <person name="Yang C."/>
        </authorList>
    </citation>
    <scope>NUCLEOTIDE SEQUENCE</scope>
    <source>
        <strain evidence="12">Dzin_1.0</strain>
        <tissue evidence="12">Leaf</tissue>
    </source>
</reference>
<keyword evidence="10" id="KW-0732">Signal</keyword>
<reference evidence="12" key="2">
    <citation type="journal article" date="2022" name="Hortic Res">
        <title>The genome of Dioscorea zingiberensis sheds light on the biosynthesis, origin and evolution of the medicinally important diosgenin saponins.</title>
        <authorList>
            <person name="Li Y."/>
            <person name="Tan C."/>
            <person name="Li Z."/>
            <person name="Guo J."/>
            <person name="Li S."/>
            <person name="Chen X."/>
            <person name="Wang C."/>
            <person name="Dai X."/>
            <person name="Yang H."/>
            <person name="Song W."/>
            <person name="Hou L."/>
            <person name="Xu J."/>
            <person name="Tong Z."/>
            <person name="Xu A."/>
            <person name="Yuan X."/>
            <person name="Wang W."/>
            <person name="Yang Q."/>
            <person name="Chen L."/>
            <person name="Sun Z."/>
            <person name="Wang K."/>
            <person name="Pan B."/>
            <person name="Chen J."/>
            <person name="Bao Y."/>
            <person name="Liu F."/>
            <person name="Qi X."/>
            <person name="Gang D.R."/>
            <person name="Wen J."/>
            <person name="Li J."/>
        </authorList>
    </citation>
    <scope>NUCLEOTIDE SEQUENCE</scope>
    <source>
        <strain evidence="12">Dzin_1.0</strain>
    </source>
</reference>
<keyword evidence="8" id="KW-0624">Polysaccharide degradation</keyword>
<dbReference type="OrthoDB" id="10257085at2759"/>
<evidence type="ECO:0000256" key="7">
    <source>
        <dbReference type="ARBA" id="ARBA00023295"/>
    </source>
</evidence>
<dbReference type="EC" id="3.2.1.4" evidence="3"/>
<dbReference type="GO" id="GO:0030245">
    <property type="term" value="P:cellulose catabolic process"/>
    <property type="evidence" value="ECO:0007669"/>
    <property type="project" value="UniProtKB-KW"/>
</dbReference>
<dbReference type="AlphaFoldDB" id="A0A9D5CSV9"/>
<gene>
    <name evidence="12" type="ORF">J5N97_013773</name>
</gene>
<dbReference type="InterPro" id="IPR008928">
    <property type="entry name" value="6-hairpin_glycosidase_sf"/>
</dbReference>